<dbReference type="eggNOG" id="ENOG502RM8Z">
    <property type="taxonomic scope" value="Eukaryota"/>
</dbReference>
<gene>
    <name evidence="3" type="ORF">SEPMUDRAFT_122015</name>
</gene>
<dbReference type="GeneID" id="27898880"/>
<feature type="region of interest" description="Disordered" evidence="2">
    <location>
        <begin position="611"/>
        <end position="635"/>
    </location>
</feature>
<dbReference type="OrthoDB" id="3897620at2759"/>
<feature type="compositionally biased region" description="Polar residues" evidence="2">
    <location>
        <begin position="329"/>
        <end position="340"/>
    </location>
</feature>
<sequence length="950" mass="101931">MESPAPSSSHSSRDPGPARKAAPSYRLFPTVEPTPPASPVTLQRDNRRRASGACRGRSSSIEKGPKKAGATPSHANLLATGSSSTTALRQGSLPDIKTLQSVREVDSAAANSLGCKQPVGAESDHMRTTSAPEPSPTANGPGRAAIGNPRYGNGNSPSAPDHVVRSPAPQPTEMASSSSGGALGSRRSRPNLRITVTKDTIERPPPPPPKSARHHQKGENHVSRSPVTQGHQPRLDLASDCPVSPLTQQHPLEPPAMPVIRAPESHATPASRTRRNFWPKIFPREESSTKRSLNSYGSSPMRPKTAGAIHSTVSPEPAVSRLPGVPNIYANTPLNASSVELRSHKSADRLRSERTPESPPPMPSTSMADHRGFSSKVPHSRFQVPPAAQNLSPARVSPTDDRQGIADAIREHSRENVGNQKRYANDEAAPSESLIRPDAKTALAIARAKVAALRNPSPSADNLGQSAKERSSGSESGVLHGAIPAETLDPCGSPMGVTDPVATLKDLSQQCDALHTRYASLRMERQRLSSGIIEKLKEQRTDTEHRNSLLNDQLSLASVGSSMDICFAKLKSLDCRKEEAISALIAQTTHETKPPGDNIAVMIASMAMEPRKSSVAPSTESESPYALTGQSTPDSRRETFFADRSTQSSFLRTLSFTSETASLKHRLSLSSFQNDAADVPSETIPGGIEIPANWVRPRETALSQRHEDADKGLILAPTTYTPPQSGTYESSARRKNEERPAIERESHEGLSDPPKSNFPALVSKFAHSIGVSDVSSTKQRAPNVNVEVRPINSASGKALSLLPVYPTGTSTTAIADVGSPVITDLTAQLESFPKPFTPMIPYRGTPKKELPILAPLAANPPTPVATTFGERYANEQEHGHDVPIMPPPRRDSLREMTTSTRTVGRSMTQGSARTTHTIQVFIEQDGLELLDLYRRSSEERAAAAARALRT</sequence>
<dbReference type="EMBL" id="KB456260">
    <property type="protein sequence ID" value="EMF16498.1"/>
    <property type="molecule type" value="Genomic_DNA"/>
</dbReference>
<feature type="region of interest" description="Disordered" evidence="2">
    <location>
        <begin position="409"/>
        <end position="432"/>
    </location>
</feature>
<feature type="compositionally biased region" description="Polar residues" evidence="2">
    <location>
        <begin position="79"/>
        <end position="89"/>
    </location>
</feature>
<feature type="compositionally biased region" description="Polar residues" evidence="2">
    <location>
        <begin position="718"/>
        <end position="730"/>
    </location>
</feature>
<keyword evidence="1" id="KW-0175">Coiled coil</keyword>
<dbReference type="RefSeq" id="XP_016764619.1">
    <property type="nucleotide sequence ID" value="XM_016901743.1"/>
</dbReference>
<evidence type="ECO:0000256" key="2">
    <source>
        <dbReference type="SAM" id="MobiDB-lite"/>
    </source>
</evidence>
<feature type="compositionally biased region" description="Polar residues" evidence="2">
    <location>
        <begin position="128"/>
        <end position="138"/>
    </location>
</feature>
<reference evidence="3 4" key="1">
    <citation type="journal article" date="2012" name="PLoS Pathog.">
        <title>Diverse lifestyles and strategies of plant pathogenesis encoded in the genomes of eighteen Dothideomycetes fungi.</title>
        <authorList>
            <person name="Ohm R.A."/>
            <person name="Feau N."/>
            <person name="Henrissat B."/>
            <person name="Schoch C.L."/>
            <person name="Horwitz B.A."/>
            <person name="Barry K.W."/>
            <person name="Condon B.J."/>
            <person name="Copeland A.C."/>
            <person name="Dhillon B."/>
            <person name="Glaser F."/>
            <person name="Hesse C.N."/>
            <person name="Kosti I."/>
            <person name="LaButti K."/>
            <person name="Lindquist E.A."/>
            <person name="Lucas S."/>
            <person name="Salamov A.A."/>
            <person name="Bradshaw R.E."/>
            <person name="Ciuffetti L."/>
            <person name="Hamelin R.C."/>
            <person name="Kema G.H.J."/>
            <person name="Lawrence C."/>
            <person name="Scott J.A."/>
            <person name="Spatafora J.W."/>
            <person name="Turgeon B.G."/>
            <person name="de Wit P.J.G.M."/>
            <person name="Zhong S."/>
            <person name="Goodwin S.B."/>
            <person name="Grigoriev I.V."/>
        </authorList>
    </citation>
    <scope>NUCLEOTIDE SEQUENCE [LARGE SCALE GENOMIC DNA]</scope>
    <source>
        <strain evidence="3 4">SO2202</strain>
    </source>
</reference>
<feature type="region of interest" description="Disordered" evidence="2">
    <location>
        <begin position="701"/>
        <end position="757"/>
    </location>
</feature>
<feature type="compositionally biased region" description="Polar residues" evidence="2">
    <location>
        <begin position="615"/>
        <end position="633"/>
    </location>
</feature>
<dbReference type="OMA" id="NEWKSSH"/>
<feature type="coiled-coil region" evidence="1">
    <location>
        <begin position="504"/>
        <end position="553"/>
    </location>
</feature>
<feature type="compositionally biased region" description="Low complexity" evidence="2">
    <location>
        <begin position="1"/>
        <end position="10"/>
    </location>
</feature>
<evidence type="ECO:0008006" key="5">
    <source>
        <dbReference type="Google" id="ProtNLM"/>
    </source>
</evidence>
<feature type="compositionally biased region" description="Basic and acidic residues" evidence="2">
    <location>
        <begin position="701"/>
        <end position="711"/>
    </location>
</feature>
<feature type="compositionally biased region" description="Basic and acidic residues" evidence="2">
    <location>
        <begin position="341"/>
        <end position="356"/>
    </location>
</feature>
<protein>
    <recommendedName>
        <fullName evidence="5">Up-regulated during septation protein 1 domain-containing protein</fullName>
    </recommendedName>
</protein>
<accession>N1QLH3</accession>
<proteinExistence type="predicted"/>
<feature type="region of interest" description="Disordered" evidence="2">
    <location>
        <begin position="455"/>
        <end position="478"/>
    </location>
</feature>
<evidence type="ECO:0000313" key="4">
    <source>
        <dbReference type="Proteomes" id="UP000016931"/>
    </source>
</evidence>
<name>N1QLH3_SPHMS</name>
<feature type="region of interest" description="Disordered" evidence="2">
    <location>
        <begin position="104"/>
        <end position="380"/>
    </location>
</feature>
<dbReference type="STRING" id="692275.N1QLH3"/>
<feature type="compositionally biased region" description="Basic and acidic residues" evidence="2">
    <location>
        <begin position="731"/>
        <end position="750"/>
    </location>
</feature>
<evidence type="ECO:0000256" key="1">
    <source>
        <dbReference type="SAM" id="Coils"/>
    </source>
</evidence>
<dbReference type="HOGENOM" id="CLU_294248_0_0_1"/>
<organism evidence="3 4">
    <name type="scientific">Sphaerulina musiva (strain SO2202)</name>
    <name type="common">Poplar stem canker fungus</name>
    <name type="synonym">Septoria musiva</name>
    <dbReference type="NCBI Taxonomy" id="692275"/>
    <lineage>
        <taxon>Eukaryota</taxon>
        <taxon>Fungi</taxon>
        <taxon>Dikarya</taxon>
        <taxon>Ascomycota</taxon>
        <taxon>Pezizomycotina</taxon>
        <taxon>Dothideomycetes</taxon>
        <taxon>Dothideomycetidae</taxon>
        <taxon>Mycosphaerellales</taxon>
        <taxon>Mycosphaerellaceae</taxon>
        <taxon>Sphaerulina</taxon>
    </lineage>
</organism>
<feature type="compositionally biased region" description="Polar residues" evidence="2">
    <location>
        <begin position="456"/>
        <end position="465"/>
    </location>
</feature>
<feature type="region of interest" description="Disordered" evidence="2">
    <location>
        <begin position="1"/>
        <end position="92"/>
    </location>
</feature>
<evidence type="ECO:0000313" key="3">
    <source>
        <dbReference type="EMBL" id="EMF16498.1"/>
    </source>
</evidence>
<dbReference type="Proteomes" id="UP000016931">
    <property type="component" value="Unassembled WGS sequence"/>
</dbReference>
<dbReference type="AlphaFoldDB" id="N1QLH3"/>
<keyword evidence="4" id="KW-1185">Reference proteome</keyword>